<dbReference type="PROSITE" id="PS50835">
    <property type="entry name" value="IG_LIKE"/>
    <property type="match status" value="4"/>
</dbReference>
<dbReference type="Gene3D" id="2.60.40.10">
    <property type="entry name" value="Immunoglobulins"/>
    <property type="match status" value="9"/>
</dbReference>
<keyword evidence="3" id="KW-0677">Repeat</keyword>
<dbReference type="PANTHER" id="PTHR13817">
    <property type="entry name" value="TITIN"/>
    <property type="match status" value="1"/>
</dbReference>
<dbReference type="OMA" id="DSTKHTW"/>
<reference evidence="7" key="2">
    <citation type="submission" date="2025-09" db="UniProtKB">
        <authorList>
            <consortium name="Ensembl"/>
        </authorList>
    </citation>
    <scope>IDENTIFICATION</scope>
</reference>
<dbReference type="SMART" id="SM00408">
    <property type="entry name" value="IGc2"/>
    <property type="match status" value="5"/>
</dbReference>
<evidence type="ECO:0000256" key="4">
    <source>
        <dbReference type="ARBA" id="ARBA00023319"/>
    </source>
</evidence>
<keyword evidence="8" id="KW-1185">Reference proteome</keyword>
<dbReference type="InterPro" id="IPR003961">
    <property type="entry name" value="FN3_dom"/>
</dbReference>
<dbReference type="PROSITE" id="PS50853">
    <property type="entry name" value="FN3"/>
    <property type="match status" value="3"/>
</dbReference>
<dbReference type="InterPro" id="IPR003598">
    <property type="entry name" value="Ig_sub2"/>
</dbReference>
<dbReference type="Proteomes" id="UP000264820">
    <property type="component" value="Unplaced"/>
</dbReference>
<dbReference type="InterPro" id="IPR003599">
    <property type="entry name" value="Ig_sub"/>
</dbReference>
<dbReference type="FunFam" id="2.60.40.10:FF:000107">
    <property type="entry name" value="Myosin, light chain kinase a"/>
    <property type="match status" value="1"/>
</dbReference>
<evidence type="ECO:0000256" key="1">
    <source>
        <dbReference type="ARBA" id="ARBA00004496"/>
    </source>
</evidence>
<comment type="subcellular location">
    <subcellularLocation>
        <location evidence="1">Cytoplasm</location>
    </subcellularLocation>
</comment>
<dbReference type="CDD" id="cd00096">
    <property type="entry name" value="Ig"/>
    <property type="match status" value="1"/>
</dbReference>
<dbReference type="FunFam" id="2.60.40.10:FF:001232">
    <property type="entry name" value="Immunoglobulin-like and fibronectin type III domain-containing 1"/>
    <property type="match status" value="1"/>
</dbReference>
<reference evidence="7" key="1">
    <citation type="submission" date="2025-08" db="UniProtKB">
        <authorList>
            <consortium name="Ensembl"/>
        </authorList>
    </citation>
    <scope>IDENTIFICATION</scope>
</reference>
<dbReference type="CDD" id="cd00063">
    <property type="entry name" value="FN3"/>
    <property type="match status" value="3"/>
</dbReference>
<evidence type="ECO:0000313" key="7">
    <source>
        <dbReference type="Ensembl" id="ENSHCOP00000028125.1"/>
    </source>
</evidence>
<feature type="domain" description="Fibronectin type-III" evidence="6">
    <location>
        <begin position="632"/>
        <end position="729"/>
    </location>
</feature>
<feature type="domain" description="Ig-like" evidence="5">
    <location>
        <begin position="171"/>
        <end position="262"/>
    </location>
</feature>
<feature type="domain" description="Fibronectin type-III" evidence="6">
    <location>
        <begin position="533"/>
        <end position="627"/>
    </location>
</feature>
<dbReference type="FunFam" id="2.60.40.10:FF:001097">
    <property type="entry name" value="Immunoglobulin-like and fibronectin type III domain-containing protein 1"/>
    <property type="match status" value="1"/>
</dbReference>
<dbReference type="Pfam" id="PF07679">
    <property type="entry name" value="I-set"/>
    <property type="match status" value="6"/>
</dbReference>
<dbReference type="SMART" id="SM00409">
    <property type="entry name" value="IG"/>
    <property type="match status" value="6"/>
</dbReference>
<evidence type="ECO:0000259" key="5">
    <source>
        <dbReference type="PROSITE" id="PS50835"/>
    </source>
</evidence>
<evidence type="ECO:0000256" key="3">
    <source>
        <dbReference type="ARBA" id="ARBA00022737"/>
    </source>
</evidence>
<dbReference type="FunFam" id="2.60.40.10:FF:001401">
    <property type="entry name" value="immunoglobulin-like and fibronectin type III domain-containing protein 1"/>
    <property type="match status" value="1"/>
</dbReference>
<feature type="domain" description="Ig-like" evidence="5">
    <location>
        <begin position="19"/>
        <end position="129"/>
    </location>
</feature>
<dbReference type="STRING" id="109280.ENSHCOP00000028125"/>
<proteinExistence type="predicted"/>
<dbReference type="GO" id="GO:0003007">
    <property type="term" value="P:heart morphogenesis"/>
    <property type="evidence" value="ECO:0007669"/>
    <property type="project" value="UniProtKB-ARBA"/>
</dbReference>
<dbReference type="GO" id="GO:0030017">
    <property type="term" value="C:sarcomere"/>
    <property type="evidence" value="ECO:0007669"/>
    <property type="project" value="UniProtKB-ARBA"/>
</dbReference>
<dbReference type="SUPFAM" id="SSF48726">
    <property type="entry name" value="Immunoglobulin"/>
    <property type="match status" value="6"/>
</dbReference>
<evidence type="ECO:0008006" key="9">
    <source>
        <dbReference type="Google" id="ProtNLM"/>
    </source>
</evidence>
<dbReference type="InterPro" id="IPR013098">
    <property type="entry name" value="Ig_I-set"/>
</dbReference>
<dbReference type="PANTHER" id="PTHR13817:SF180">
    <property type="entry name" value="IMMUNOGLOBULIN-LIKE AND FIBRONECTIN TYPE III DOMAIN-CONTAINING 1, TANDEM DUPLICATE 3-RELATED"/>
    <property type="match status" value="1"/>
</dbReference>
<dbReference type="InterPro" id="IPR050964">
    <property type="entry name" value="Striated_Muscle_Regulatory"/>
</dbReference>
<keyword evidence="2" id="KW-0963">Cytoplasm</keyword>
<accession>A0A3Q2ZAY3</accession>
<dbReference type="GO" id="GO:0045989">
    <property type="term" value="P:positive regulation of striated muscle contraction"/>
    <property type="evidence" value="ECO:0007669"/>
    <property type="project" value="UniProtKB-ARBA"/>
</dbReference>
<dbReference type="GO" id="GO:0055013">
    <property type="term" value="P:cardiac muscle cell development"/>
    <property type="evidence" value="ECO:0007669"/>
    <property type="project" value="UniProtKB-ARBA"/>
</dbReference>
<dbReference type="AlphaFoldDB" id="A0A3Q2ZAY3"/>
<dbReference type="FunFam" id="2.60.40.10:FF:000031">
    <property type="entry name" value="Myosin-binding protein C, slow type"/>
    <property type="match status" value="1"/>
</dbReference>
<dbReference type="FunFam" id="2.60.40.10:FF:000425">
    <property type="entry name" value="Myosin light chain kinase"/>
    <property type="match status" value="1"/>
</dbReference>
<dbReference type="InterPro" id="IPR036179">
    <property type="entry name" value="Ig-like_dom_sf"/>
</dbReference>
<keyword evidence="4" id="KW-0393">Immunoglobulin domain</keyword>
<evidence type="ECO:0000256" key="2">
    <source>
        <dbReference type="ARBA" id="ARBA00022490"/>
    </source>
</evidence>
<feature type="domain" description="Fibronectin type-III" evidence="6">
    <location>
        <begin position="828"/>
        <end position="924"/>
    </location>
</feature>
<feature type="domain" description="Ig-like" evidence="5">
    <location>
        <begin position="934"/>
        <end position="1022"/>
    </location>
</feature>
<dbReference type="InterPro" id="IPR036116">
    <property type="entry name" value="FN3_sf"/>
</dbReference>
<dbReference type="GeneTree" id="ENSGT00940000160123"/>
<dbReference type="InterPro" id="IPR007110">
    <property type="entry name" value="Ig-like_dom"/>
</dbReference>
<dbReference type="Ensembl" id="ENSHCOT00000024956.1">
    <property type="protein sequence ID" value="ENSHCOP00000028125.1"/>
    <property type="gene ID" value="ENSHCOG00000000816.1"/>
</dbReference>
<organism evidence="7 8">
    <name type="scientific">Hippocampus comes</name>
    <name type="common">Tiger tail seahorse</name>
    <dbReference type="NCBI Taxonomy" id="109280"/>
    <lineage>
        <taxon>Eukaryota</taxon>
        <taxon>Metazoa</taxon>
        <taxon>Chordata</taxon>
        <taxon>Craniata</taxon>
        <taxon>Vertebrata</taxon>
        <taxon>Euteleostomi</taxon>
        <taxon>Actinopterygii</taxon>
        <taxon>Neopterygii</taxon>
        <taxon>Teleostei</taxon>
        <taxon>Neoteleostei</taxon>
        <taxon>Acanthomorphata</taxon>
        <taxon>Syngnathiaria</taxon>
        <taxon>Syngnathiformes</taxon>
        <taxon>Syngnathoidei</taxon>
        <taxon>Syngnathidae</taxon>
        <taxon>Hippocampus</taxon>
    </lineage>
</organism>
<dbReference type="SMART" id="SM00060">
    <property type="entry name" value="FN3"/>
    <property type="match status" value="3"/>
</dbReference>
<protein>
    <recommendedName>
        <fullName evidence="9">Immunoglobulin like and fibronectin type III domain containing 1, tandem duplicate 2</fullName>
    </recommendedName>
</protein>
<sequence>MWKRSKGSGRKVCKRSKIPGVVITQNIVSIPEGKSVPDFKCKLNPVNVQEGKSAVFKALVIGEPKPEVTWKRVRGSILDKEKYQMKYDDSTGEYLLEIRAVTCADADTYKCIAVNEYGKAICSVALNLTDGKLHICRTFLASGTDFCSLKRTYIKKISTKQSRTCFKLNKLDFAVKLQEAITEEKDTALFECVLTQPLPKITWMSKGTVLEDSEKYQISVSEHQMIHRLLITDCSDQDKGVYSAVAGSASSNAALDVEADLEAAGKKKTGGAGIDLEEVVKQQQIKNQEEMEKILEAIKAKHDTGELTEQKTLSTSRKEGQIISLTEPVKYSGSDMHDSNNNCNKFIWGLSDINAIICENAELTCKLSKEDCEGVWFRDGEKIITGDTFIISKEGAIHKLLIMNCQEEHSGKYRFEADNRKTEAVVNVKDPPRFEPEDLNAFTEPLRIKVGHNAVFKLNFLGFEPIKIKWYREGEELHDDASSTRIDKSASHSRLLLSRCQRRDSGEIKIRLKNEHGTAEAITQLIVLDKPTTPLGPAEITLSSATCIEFKWRPPKDDGGSPVMNYIMERQQIGRNTWKKLGEIPGVPFYRDTDVDRGRKYCYRIRALTSEGVSEVMETEDLQAGILAFPSAPAPPKVVSAFDDCINLSWTAPSNTGGSQIIGYMVEKRKKGSNLWTGVNASMEPIKEKKCAVKDVVAGMEYEFRVLAVNLSGPGEFSNPCDFVFARDPKMRPKFTTKKMKTFVVVRAGNTVRVTINFEASPPPDIMWLKDNGPVSKRVTVSNSDGASQMLIPSSERSDSGIYSILVRNLAGQETFSTEVRVTDDPKPPGPVEIEENVPGTVQVTWQPSPDEKLDDRLHYTISKLDSTKHTWITVADRLFNNKFTVCNIMPGREYHFRVYAKNDMGVSTPSESPTWALSLTLPNREERDLRCAPDFIVPLKLHAAPKGYECYMSCAVTGNPKPRITWYRDHVNLNTNTNYYISNTCGVCSMLILSVGSKDVGKYTVTAENALGRSECSTMLSVRGKG</sequence>
<dbReference type="FunFam" id="2.60.40.10:FF:000084">
    <property type="entry name" value="Myosin binding protein C, slow type"/>
    <property type="match status" value="2"/>
</dbReference>
<dbReference type="SUPFAM" id="SSF49265">
    <property type="entry name" value="Fibronectin type III"/>
    <property type="match status" value="2"/>
</dbReference>
<evidence type="ECO:0000259" key="6">
    <source>
        <dbReference type="PROSITE" id="PS50853"/>
    </source>
</evidence>
<feature type="domain" description="Ig-like" evidence="5">
    <location>
        <begin position="733"/>
        <end position="823"/>
    </location>
</feature>
<name>A0A3Q2ZAY3_HIPCM</name>
<dbReference type="GO" id="GO:0060298">
    <property type="term" value="P:positive regulation of sarcomere organization"/>
    <property type="evidence" value="ECO:0007669"/>
    <property type="project" value="UniProtKB-ARBA"/>
</dbReference>
<dbReference type="PRINTS" id="PR00014">
    <property type="entry name" value="FNTYPEIII"/>
</dbReference>
<dbReference type="Pfam" id="PF00041">
    <property type="entry name" value="fn3"/>
    <property type="match status" value="2"/>
</dbReference>
<evidence type="ECO:0000313" key="8">
    <source>
        <dbReference type="Proteomes" id="UP000264820"/>
    </source>
</evidence>
<dbReference type="InterPro" id="IPR013783">
    <property type="entry name" value="Ig-like_fold"/>
</dbReference>